<evidence type="ECO:0000256" key="1">
    <source>
        <dbReference type="SAM" id="Phobius"/>
    </source>
</evidence>
<evidence type="ECO:0000313" key="2">
    <source>
        <dbReference type="EMBL" id="TFD32707.1"/>
    </source>
</evidence>
<accession>A0A4Y8K1H3</accession>
<proteinExistence type="predicted"/>
<keyword evidence="3" id="KW-1185">Reference proteome</keyword>
<evidence type="ECO:0000313" key="3">
    <source>
        <dbReference type="Proteomes" id="UP000297472"/>
    </source>
</evidence>
<dbReference type="RefSeq" id="WP_134423726.1">
    <property type="nucleotide sequence ID" value="NZ_SOHA01000006.1"/>
</dbReference>
<feature type="transmembrane region" description="Helical" evidence="1">
    <location>
        <begin position="12"/>
        <end position="35"/>
    </location>
</feature>
<sequence>MDSTTDIWDILWLFFWSYVFIAYLTVLFMVLADIFRDQGLSGWGKAVWVLFLVFVPVLTAFAYLVTRGSHRDQSR</sequence>
<protein>
    <recommendedName>
        <fullName evidence="4">Cardiolipin synthase N-terminal domain-containing protein</fullName>
    </recommendedName>
</protein>
<keyword evidence="1" id="KW-0472">Membrane</keyword>
<feature type="transmembrane region" description="Helical" evidence="1">
    <location>
        <begin position="47"/>
        <end position="66"/>
    </location>
</feature>
<keyword evidence="1" id="KW-1133">Transmembrane helix</keyword>
<name>A0A4Y8K1H3_9MICO</name>
<dbReference type="Proteomes" id="UP000297472">
    <property type="component" value="Unassembled WGS sequence"/>
</dbReference>
<dbReference type="AlphaFoldDB" id="A0A4Y8K1H3"/>
<gene>
    <name evidence="2" type="ORF">E3T49_04295</name>
</gene>
<keyword evidence="1" id="KW-0812">Transmembrane</keyword>
<comment type="caution">
    <text evidence="2">The sequence shown here is derived from an EMBL/GenBank/DDBJ whole genome shotgun (WGS) entry which is preliminary data.</text>
</comment>
<evidence type="ECO:0008006" key="4">
    <source>
        <dbReference type="Google" id="ProtNLM"/>
    </source>
</evidence>
<reference evidence="2 3" key="1">
    <citation type="submission" date="2019-03" db="EMBL/GenBank/DDBJ databases">
        <title>Genomics of glacier-inhabiting Cryobacterium strains.</title>
        <authorList>
            <person name="Liu Q."/>
            <person name="Xin Y.-H."/>
        </authorList>
    </citation>
    <scope>NUCLEOTIDE SEQUENCE [LARGE SCALE GENOMIC DNA]</scope>
    <source>
        <strain evidence="2 3">TMT1-51</strain>
    </source>
</reference>
<dbReference type="OrthoDB" id="7596142at2"/>
<dbReference type="EMBL" id="SOHA01000006">
    <property type="protein sequence ID" value="TFD32707.1"/>
    <property type="molecule type" value="Genomic_DNA"/>
</dbReference>
<organism evidence="2 3">
    <name type="scientific">Cryobacterium cryoconiti</name>
    <dbReference type="NCBI Taxonomy" id="1259239"/>
    <lineage>
        <taxon>Bacteria</taxon>
        <taxon>Bacillati</taxon>
        <taxon>Actinomycetota</taxon>
        <taxon>Actinomycetes</taxon>
        <taxon>Micrococcales</taxon>
        <taxon>Microbacteriaceae</taxon>
        <taxon>Cryobacterium</taxon>
    </lineage>
</organism>